<proteinExistence type="predicted"/>
<evidence type="ECO:0000313" key="1">
    <source>
        <dbReference type="Proteomes" id="UP000790787"/>
    </source>
</evidence>
<gene>
    <name evidence="2" type="primary">LOC142171990</name>
</gene>
<organism evidence="1 2">
    <name type="scientific">Nicotiana tabacum</name>
    <name type="common">Common tobacco</name>
    <dbReference type="NCBI Taxonomy" id="4097"/>
    <lineage>
        <taxon>Eukaryota</taxon>
        <taxon>Viridiplantae</taxon>
        <taxon>Streptophyta</taxon>
        <taxon>Embryophyta</taxon>
        <taxon>Tracheophyta</taxon>
        <taxon>Spermatophyta</taxon>
        <taxon>Magnoliopsida</taxon>
        <taxon>eudicotyledons</taxon>
        <taxon>Gunneridae</taxon>
        <taxon>Pentapetalae</taxon>
        <taxon>asterids</taxon>
        <taxon>lamiids</taxon>
        <taxon>Solanales</taxon>
        <taxon>Solanaceae</taxon>
        <taxon>Nicotianoideae</taxon>
        <taxon>Nicotianeae</taxon>
        <taxon>Nicotiana</taxon>
    </lineage>
</organism>
<reference evidence="1" key="1">
    <citation type="journal article" date="2014" name="Nat. Commun.">
        <title>The tobacco genome sequence and its comparison with those of tomato and potato.</title>
        <authorList>
            <person name="Sierro N."/>
            <person name="Battey J.N."/>
            <person name="Ouadi S."/>
            <person name="Bakaher N."/>
            <person name="Bovet L."/>
            <person name="Willig A."/>
            <person name="Goepfert S."/>
            <person name="Peitsch M.C."/>
            <person name="Ivanov N.V."/>
        </authorList>
    </citation>
    <scope>NUCLEOTIDE SEQUENCE [LARGE SCALE GENOMIC DNA]</scope>
</reference>
<dbReference type="RefSeq" id="XP_075091839.1">
    <property type="nucleotide sequence ID" value="XM_075235738.1"/>
</dbReference>
<protein>
    <submittedName>
        <fullName evidence="2">Uncharacterized protein LOC142171990</fullName>
    </submittedName>
</protein>
<evidence type="ECO:0000313" key="2">
    <source>
        <dbReference type="RefSeq" id="XP_075091839.1"/>
    </source>
</evidence>
<name>A0AC58T3R7_TOBAC</name>
<dbReference type="Proteomes" id="UP000790787">
    <property type="component" value="Chromosome 17"/>
</dbReference>
<sequence>MATADNTEPEKLNHNHPLFLNSNDNSGVILISLQLRGPKNYSVWSLAKRIVILGRNKLSFIDDTCKRENYSTNLVDLWERYNAIVLSWLMNCVSPELLSEMVYSSNASAVLDDLKEYFDKAQSQLLMMVSVPSVNKVYSMLMERESQKTMKNAYANLNAGEMAALLTNRIGNQQKPKKNYNVYCDYCKLKGLTRDTCYKLVGYPNDHKFKKKYNSQGTTKLVTQQPTPTTFTSTPTAPTFTP</sequence>
<keyword evidence="1" id="KW-1185">Reference proteome</keyword>
<accession>A0AC58T3R7</accession>
<reference evidence="2" key="2">
    <citation type="submission" date="2025-08" db="UniProtKB">
        <authorList>
            <consortium name="RefSeq"/>
        </authorList>
    </citation>
    <scope>IDENTIFICATION</scope>
    <source>
        <tissue evidence="2">Leaf</tissue>
    </source>
</reference>